<protein>
    <recommendedName>
        <fullName evidence="2">PRC-barrel domain-containing protein</fullName>
    </recommendedName>
</protein>
<proteinExistence type="predicted"/>
<feature type="domain" description="PRC-barrel" evidence="2">
    <location>
        <begin position="25"/>
        <end position="91"/>
    </location>
</feature>
<gene>
    <name evidence="3" type="ORF">AVDCRST_MAG78-950</name>
</gene>
<dbReference type="AlphaFoldDB" id="A0A6J4PRK1"/>
<organism evidence="3">
    <name type="scientific">uncultured Rubrobacteraceae bacterium</name>
    <dbReference type="NCBI Taxonomy" id="349277"/>
    <lineage>
        <taxon>Bacteria</taxon>
        <taxon>Bacillati</taxon>
        <taxon>Actinomycetota</taxon>
        <taxon>Rubrobacteria</taxon>
        <taxon>Rubrobacterales</taxon>
        <taxon>Rubrobacteraceae</taxon>
        <taxon>environmental samples</taxon>
    </lineage>
</organism>
<dbReference type="EMBL" id="CADCVB010000075">
    <property type="protein sequence ID" value="CAA9419836.1"/>
    <property type="molecule type" value="Genomic_DNA"/>
</dbReference>
<evidence type="ECO:0000256" key="1">
    <source>
        <dbReference type="SAM" id="MobiDB-lite"/>
    </source>
</evidence>
<dbReference type="GO" id="GO:0019684">
    <property type="term" value="P:photosynthesis, light reaction"/>
    <property type="evidence" value="ECO:0007669"/>
    <property type="project" value="InterPro"/>
</dbReference>
<dbReference type="InterPro" id="IPR027275">
    <property type="entry name" value="PRC-brl_dom"/>
</dbReference>
<name>A0A6J4PRK1_9ACTN</name>
<evidence type="ECO:0000259" key="2">
    <source>
        <dbReference type="Pfam" id="PF05239"/>
    </source>
</evidence>
<accession>A0A6J4PRK1</accession>
<dbReference type="InterPro" id="IPR011033">
    <property type="entry name" value="PRC_barrel-like_sf"/>
</dbReference>
<dbReference type="Gene3D" id="3.90.50.10">
    <property type="entry name" value="Photosynthetic Reaction Center, subunit H, domain 2"/>
    <property type="match status" value="1"/>
</dbReference>
<sequence length="124" mass="13626">MAQENDGGSGLVKLENFEGELEEPWQDVQGLKVFDKNGDEVGTVEDLYIYEDAEAAHLLKITGDEGSFLIPVDAVTNASEDGVNVEQDKDVILDSPEYDSDDVPDLETSRAAYEHFGYPDQLAL</sequence>
<dbReference type="SUPFAM" id="SSF50346">
    <property type="entry name" value="PRC-barrel domain"/>
    <property type="match status" value="1"/>
</dbReference>
<reference evidence="3" key="1">
    <citation type="submission" date="2020-02" db="EMBL/GenBank/DDBJ databases">
        <authorList>
            <person name="Meier V. D."/>
        </authorList>
    </citation>
    <scope>NUCLEOTIDE SEQUENCE</scope>
    <source>
        <strain evidence="3">AVDCRST_MAG78</strain>
    </source>
</reference>
<dbReference type="InterPro" id="IPR014747">
    <property type="entry name" value="Bac_photo_RC_H_C"/>
</dbReference>
<dbReference type="GO" id="GO:0030077">
    <property type="term" value="C:plasma membrane light-harvesting complex"/>
    <property type="evidence" value="ECO:0007669"/>
    <property type="project" value="InterPro"/>
</dbReference>
<feature type="region of interest" description="Disordered" evidence="1">
    <location>
        <begin position="80"/>
        <end position="104"/>
    </location>
</feature>
<dbReference type="Pfam" id="PF05239">
    <property type="entry name" value="PRC"/>
    <property type="match status" value="1"/>
</dbReference>
<evidence type="ECO:0000313" key="3">
    <source>
        <dbReference type="EMBL" id="CAA9419836.1"/>
    </source>
</evidence>